<reference evidence="2 3" key="1">
    <citation type="submission" date="2023-10" db="EMBL/GenBank/DDBJ databases">
        <title>Chromosome-scale genome assembly provides insights into flower coloration mechanisms of Canna indica.</title>
        <authorList>
            <person name="Li C."/>
        </authorList>
    </citation>
    <scope>NUCLEOTIDE SEQUENCE [LARGE SCALE GENOMIC DNA]</scope>
    <source>
        <tissue evidence="2">Flower</tissue>
    </source>
</reference>
<proteinExistence type="predicted"/>
<keyword evidence="3" id="KW-1185">Reference proteome</keyword>
<keyword evidence="1" id="KW-1133">Transmembrane helix</keyword>
<dbReference type="EMBL" id="CP136893">
    <property type="protein sequence ID" value="WOL03644.1"/>
    <property type="molecule type" value="Genomic_DNA"/>
</dbReference>
<keyword evidence="1" id="KW-0472">Membrane</keyword>
<protein>
    <submittedName>
        <fullName evidence="2">60S ribosomal protein L7-1 isoform X2</fullName>
    </submittedName>
</protein>
<dbReference type="PANTHER" id="PTHR11524">
    <property type="entry name" value="60S RIBOSOMAL PROTEIN L7"/>
    <property type="match status" value="1"/>
</dbReference>
<feature type="transmembrane region" description="Helical" evidence="1">
    <location>
        <begin position="12"/>
        <end position="32"/>
    </location>
</feature>
<evidence type="ECO:0000256" key="1">
    <source>
        <dbReference type="SAM" id="Phobius"/>
    </source>
</evidence>
<accession>A0AAQ3QAH9</accession>
<organism evidence="2 3">
    <name type="scientific">Canna indica</name>
    <name type="common">Indian-shot</name>
    <dbReference type="NCBI Taxonomy" id="4628"/>
    <lineage>
        <taxon>Eukaryota</taxon>
        <taxon>Viridiplantae</taxon>
        <taxon>Streptophyta</taxon>
        <taxon>Embryophyta</taxon>
        <taxon>Tracheophyta</taxon>
        <taxon>Spermatophyta</taxon>
        <taxon>Magnoliopsida</taxon>
        <taxon>Liliopsida</taxon>
        <taxon>Zingiberales</taxon>
        <taxon>Cannaceae</taxon>
        <taxon>Canna</taxon>
    </lineage>
</organism>
<name>A0AAQ3QAH9_9LILI</name>
<keyword evidence="1" id="KW-0812">Transmembrane</keyword>
<dbReference type="GO" id="GO:0022625">
    <property type="term" value="C:cytosolic large ribosomal subunit"/>
    <property type="evidence" value="ECO:0007669"/>
    <property type="project" value="TreeGrafter"/>
</dbReference>
<dbReference type="GO" id="GO:0000463">
    <property type="term" value="P:maturation of LSU-rRNA from tricistronic rRNA transcript (SSU-rRNA, 5.8S rRNA, LSU-rRNA)"/>
    <property type="evidence" value="ECO:0007669"/>
    <property type="project" value="TreeGrafter"/>
</dbReference>
<dbReference type="InterPro" id="IPR039699">
    <property type="entry name" value="Ribosomal_uL30"/>
</dbReference>
<dbReference type="SUPFAM" id="SSF55129">
    <property type="entry name" value="Ribosomal protein L30p/L7e"/>
    <property type="match status" value="1"/>
</dbReference>
<dbReference type="PANTHER" id="PTHR11524:SF36">
    <property type="entry name" value="LARGE RIBOSOMAL SUBUNIT PROTEIN UL30Z"/>
    <property type="match status" value="1"/>
</dbReference>
<dbReference type="Proteomes" id="UP001327560">
    <property type="component" value="Chromosome 4"/>
</dbReference>
<keyword evidence="2" id="KW-0689">Ribosomal protein</keyword>
<sequence length="138" mass="15681">MCRCLLPSFHMYVLVSLVLCGFVLCDVSKRLLELDFVRMRQRLKLRRSPSDTLKAGLLFVIRIHGCPNLKSARELIYRKGCGIIDKQRAPLTSNNVIEQHITAIISSFIFFVVFQTCFDDSNIGTCQSPLFSSKPRPA</sequence>
<dbReference type="GO" id="GO:0003723">
    <property type="term" value="F:RNA binding"/>
    <property type="evidence" value="ECO:0007669"/>
    <property type="project" value="TreeGrafter"/>
</dbReference>
<dbReference type="InterPro" id="IPR036919">
    <property type="entry name" value="Ribo_uL30_ferredoxin-like_sf"/>
</dbReference>
<dbReference type="GO" id="GO:0003735">
    <property type="term" value="F:structural constituent of ribosome"/>
    <property type="evidence" value="ECO:0007669"/>
    <property type="project" value="TreeGrafter"/>
</dbReference>
<gene>
    <name evidence="2" type="ORF">Cni_G12364</name>
</gene>
<evidence type="ECO:0000313" key="2">
    <source>
        <dbReference type="EMBL" id="WOL03644.1"/>
    </source>
</evidence>
<evidence type="ECO:0000313" key="3">
    <source>
        <dbReference type="Proteomes" id="UP001327560"/>
    </source>
</evidence>
<keyword evidence="2" id="KW-0687">Ribonucleoprotein</keyword>
<dbReference type="AlphaFoldDB" id="A0AAQ3QAH9"/>